<dbReference type="GO" id="GO:0004820">
    <property type="term" value="F:glycine-tRNA ligase activity"/>
    <property type="evidence" value="ECO:0007669"/>
    <property type="project" value="UniProtKB-UniRule"/>
</dbReference>
<evidence type="ECO:0000256" key="4">
    <source>
        <dbReference type="ARBA" id="ARBA00022741"/>
    </source>
</evidence>
<dbReference type="GO" id="GO:1990742">
    <property type="term" value="C:microvesicle"/>
    <property type="evidence" value="ECO:0007669"/>
    <property type="project" value="UniProtKB-ARBA"/>
</dbReference>
<feature type="binding site" evidence="8">
    <location>
        <begin position="306"/>
        <end position="307"/>
    </location>
    <ligand>
        <name>ATP</name>
        <dbReference type="ChEBI" id="CHEBI:30616"/>
    </ligand>
</feature>
<feature type="domain" description="Aminoacyl-transfer RNA synthetases class-II family profile" evidence="10">
    <location>
        <begin position="29"/>
        <end position="389"/>
    </location>
</feature>
<dbReference type="GO" id="GO:0006426">
    <property type="term" value="P:glycyl-tRNA aminoacylation"/>
    <property type="evidence" value="ECO:0007669"/>
    <property type="project" value="UniProtKB-UniRule"/>
</dbReference>
<dbReference type="GO" id="GO:0070062">
    <property type="term" value="C:extracellular exosome"/>
    <property type="evidence" value="ECO:0007669"/>
    <property type="project" value="UniProtKB-ARBA"/>
</dbReference>
<dbReference type="GO" id="GO:0005524">
    <property type="term" value="F:ATP binding"/>
    <property type="evidence" value="ECO:0007669"/>
    <property type="project" value="UniProtKB-UniRule"/>
</dbReference>
<reference evidence="11 12" key="1">
    <citation type="submission" date="2019-03" db="EMBL/GenBank/DDBJ databases">
        <title>Three New Species of Nocardioides, Nocardioides euryhalodurans sp. nov., Nocardioides seonyuensis sp. nov. and Nocardioides eburneoflavus sp. nov. Iolated from Soil.</title>
        <authorList>
            <person name="Roh S.G."/>
            <person name="Lee C."/>
            <person name="Kim M.-K."/>
            <person name="Kim S.B."/>
        </authorList>
    </citation>
    <scope>NUCLEOTIDE SEQUENCE [LARGE SCALE GENOMIC DNA]</scope>
    <source>
        <strain evidence="11 12">MMS17-SY207-3</strain>
    </source>
</reference>
<dbReference type="KEGG" id="nsn:EXE58_14935"/>
<proteinExistence type="inferred from homology"/>
<evidence type="ECO:0000256" key="8">
    <source>
        <dbReference type="HAMAP-Rule" id="MF_00253"/>
    </source>
</evidence>
<evidence type="ECO:0000256" key="7">
    <source>
        <dbReference type="ARBA" id="ARBA00023146"/>
    </source>
</evidence>
<dbReference type="NCBIfam" id="NF003211">
    <property type="entry name" value="PRK04173.1"/>
    <property type="match status" value="1"/>
</dbReference>
<dbReference type="InterPro" id="IPR006195">
    <property type="entry name" value="aa-tRNA-synth_II"/>
</dbReference>
<dbReference type="InterPro" id="IPR002314">
    <property type="entry name" value="aa-tRNA-synt_IIb"/>
</dbReference>
<comment type="similarity">
    <text evidence="1 8">Belongs to the class-II aminoacyl-tRNA synthetase family.</text>
</comment>
<evidence type="ECO:0000313" key="12">
    <source>
        <dbReference type="Proteomes" id="UP000294853"/>
    </source>
</evidence>
<dbReference type="NCBIfam" id="TIGR00389">
    <property type="entry name" value="glyS_dimeric"/>
    <property type="match status" value="1"/>
</dbReference>
<dbReference type="InterPro" id="IPR033731">
    <property type="entry name" value="GlyRS-like_core"/>
</dbReference>
<dbReference type="PROSITE" id="PS50862">
    <property type="entry name" value="AA_TRNA_LIGASE_II"/>
    <property type="match status" value="1"/>
</dbReference>
<keyword evidence="7 8" id="KW-0030">Aminoacyl-tRNA synthetase</keyword>
<dbReference type="InterPro" id="IPR022961">
    <property type="entry name" value="Gly_tRNA_ligase_bac"/>
</dbReference>
<dbReference type="GO" id="GO:0046983">
    <property type="term" value="F:protein dimerization activity"/>
    <property type="evidence" value="ECO:0007669"/>
    <property type="project" value="UniProtKB-ARBA"/>
</dbReference>
<dbReference type="GO" id="GO:0004081">
    <property type="term" value="F:bis(5'-nucleosyl)-tetraphosphatase (asymmetrical) activity"/>
    <property type="evidence" value="ECO:0007669"/>
    <property type="project" value="UniProtKB-ARBA"/>
</dbReference>
<dbReference type="EMBL" id="CP038436">
    <property type="protein sequence ID" value="QBX56631.1"/>
    <property type="molecule type" value="Genomic_DNA"/>
</dbReference>
<feature type="binding site" evidence="8">
    <location>
        <begin position="229"/>
        <end position="234"/>
    </location>
    <ligand>
        <name>ATP</name>
        <dbReference type="ChEBI" id="CHEBI:30616"/>
    </ligand>
</feature>
<keyword evidence="6 8" id="KW-0648">Protein biosynthesis</keyword>
<dbReference type="PANTHER" id="PTHR10745">
    <property type="entry name" value="GLYCYL-TRNA SYNTHETASE/DNA POLYMERASE SUBUNIT GAMMA-2"/>
    <property type="match status" value="1"/>
</dbReference>
<dbReference type="Pfam" id="PF00587">
    <property type="entry name" value="tRNA-synt_2b"/>
    <property type="match status" value="1"/>
</dbReference>
<keyword evidence="5 8" id="KW-0067">ATP-binding</keyword>
<evidence type="ECO:0000256" key="9">
    <source>
        <dbReference type="SAM" id="MobiDB-lite"/>
    </source>
</evidence>
<evidence type="ECO:0000256" key="1">
    <source>
        <dbReference type="ARBA" id="ARBA00008226"/>
    </source>
</evidence>
<evidence type="ECO:0000256" key="3">
    <source>
        <dbReference type="ARBA" id="ARBA00022598"/>
    </source>
</evidence>
<dbReference type="EC" id="6.1.1.14" evidence="8"/>
<dbReference type="Proteomes" id="UP000294853">
    <property type="component" value="Chromosome"/>
</dbReference>
<comment type="subcellular location">
    <subcellularLocation>
        <location evidence="8">Cytoplasm</location>
    </subcellularLocation>
</comment>
<dbReference type="InterPro" id="IPR004154">
    <property type="entry name" value="Anticodon-bd"/>
</dbReference>
<feature type="binding site" evidence="8">
    <location>
        <begin position="234"/>
        <end position="238"/>
    </location>
    <ligand>
        <name>substrate</name>
    </ligand>
</feature>
<dbReference type="PRINTS" id="PR01043">
    <property type="entry name" value="TRNASYNTHGLY"/>
</dbReference>
<evidence type="ECO:0000256" key="6">
    <source>
        <dbReference type="ARBA" id="ARBA00022917"/>
    </source>
</evidence>
<comment type="function">
    <text evidence="8">Catalyzes the attachment of glycine to tRNA(Gly).</text>
</comment>
<gene>
    <name evidence="8" type="primary">glyQS</name>
    <name evidence="11" type="ORF">EXE58_14935</name>
</gene>
<comment type="subunit">
    <text evidence="8">Homodimer.</text>
</comment>
<feature type="binding site" evidence="8">
    <location>
        <begin position="350"/>
        <end position="353"/>
    </location>
    <ligand>
        <name>ATP</name>
        <dbReference type="ChEBI" id="CHEBI:30616"/>
    </ligand>
</feature>
<feature type="binding site" evidence="8">
    <location>
        <begin position="346"/>
        <end position="350"/>
    </location>
    <ligand>
        <name>substrate</name>
    </ligand>
</feature>
<organism evidence="11 12">
    <name type="scientific">Nocardioides seonyuensis</name>
    <dbReference type="NCBI Taxonomy" id="2518371"/>
    <lineage>
        <taxon>Bacteria</taxon>
        <taxon>Bacillati</taxon>
        <taxon>Actinomycetota</taxon>
        <taxon>Actinomycetes</taxon>
        <taxon>Propionibacteriales</taxon>
        <taxon>Nocardioidaceae</taxon>
        <taxon>Nocardioides</taxon>
    </lineage>
</organism>
<keyword evidence="12" id="KW-1185">Reference proteome</keyword>
<dbReference type="Gene3D" id="3.30.930.10">
    <property type="entry name" value="Bira Bifunctional Protein, Domain 2"/>
    <property type="match status" value="1"/>
</dbReference>
<keyword evidence="2 8" id="KW-0963">Cytoplasm</keyword>
<dbReference type="HAMAP" id="MF_00253_B">
    <property type="entry name" value="Gly_tRNA_synth_B"/>
    <property type="match status" value="1"/>
</dbReference>
<sequence>MRASAQTGSQPARLPRGTHVAKPAPTALDNVVSLAKRRGFVYPCGEIYGGTRSAWDYGPLGVELKENIKRQWWKFMVTRRDDVVGLDSSVILPTKTWEASGHLSTFSDPLTECQSCHKRFREDHLQEDFAAKKGIDDPDSVDINESVACPNCGTRGAWTEPRAFNMMLKTYLGVIEDESGLHYLRPETAQGIFLNFANVVTSSRQKPPFGIAQVGKSFRNEITPGNFIFRTREFEQMEMEFFVKPGEDEQWFQYWIDERTRWYVELGIDRDNLRHYQHAEEKLSHYSKGTTDIEYRFGFAGSEWGELEGIANRTDFDLKQHSEFSGKDLSYYDQANDERYLPYVIEPAAGLTRSLMAFLVDAYTEDEAPNTKGGVDKRVVLKIDPRLAPVKVAVLPLSRNADLSPKAKALAAELRENWNVEFDDSGAIGRRYRRQDEIGTPFCVTVDFDTLDDDAVTVRERDSMAQERVSLDGISRYFADKLLGC</sequence>
<dbReference type="AlphaFoldDB" id="A0A4P7IKQ8"/>
<dbReference type="CDD" id="cd00774">
    <property type="entry name" value="GlyRS-like_core"/>
    <property type="match status" value="1"/>
</dbReference>
<comment type="catalytic activity">
    <reaction evidence="8">
        <text>tRNA(Gly) + glycine + ATP = glycyl-tRNA(Gly) + AMP + diphosphate</text>
        <dbReference type="Rhea" id="RHEA:16013"/>
        <dbReference type="Rhea" id="RHEA-COMP:9664"/>
        <dbReference type="Rhea" id="RHEA-COMP:9683"/>
        <dbReference type="ChEBI" id="CHEBI:30616"/>
        <dbReference type="ChEBI" id="CHEBI:33019"/>
        <dbReference type="ChEBI" id="CHEBI:57305"/>
        <dbReference type="ChEBI" id="CHEBI:78442"/>
        <dbReference type="ChEBI" id="CHEBI:78522"/>
        <dbReference type="ChEBI" id="CHEBI:456215"/>
        <dbReference type="EC" id="6.1.1.14"/>
    </reaction>
</comment>
<feature type="region of interest" description="Disordered" evidence="9">
    <location>
        <begin position="1"/>
        <end position="22"/>
    </location>
</feature>
<evidence type="ECO:0000259" key="10">
    <source>
        <dbReference type="PROSITE" id="PS50862"/>
    </source>
</evidence>
<dbReference type="CDD" id="cd00858">
    <property type="entry name" value="GlyRS_anticodon"/>
    <property type="match status" value="1"/>
</dbReference>
<feature type="binding site" evidence="8">
    <location>
        <position position="121"/>
    </location>
    <ligand>
        <name>substrate</name>
    </ligand>
</feature>
<keyword evidence="4 8" id="KW-0547">Nucleotide-binding</keyword>
<feature type="binding site" evidence="8">
    <location>
        <position position="187"/>
    </location>
    <ligand>
        <name>substrate</name>
    </ligand>
</feature>
<accession>A0A4P7IKQ8</accession>
<dbReference type="SUPFAM" id="SSF52954">
    <property type="entry name" value="Class II aaRS ABD-related"/>
    <property type="match status" value="1"/>
</dbReference>
<dbReference type="SUPFAM" id="SSF55681">
    <property type="entry name" value="Class II aaRS and biotin synthetases"/>
    <property type="match status" value="1"/>
</dbReference>
<evidence type="ECO:0000313" key="11">
    <source>
        <dbReference type="EMBL" id="QBX56631.1"/>
    </source>
</evidence>
<name>A0A4P7IKQ8_9ACTN</name>
<evidence type="ECO:0000256" key="5">
    <source>
        <dbReference type="ARBA" id="ARBA00022840"/>
    </source>
</evidence>
<keyword evidence="3 8" id="KW-0436">Ligase</keyword>
<protein>
    <recommendedName>
        <fullName evidence="8">Glycine--tRNA ligase</fullName>
        <ecNumber evidence="8">6.1.1.14</ecNumber>
    </recommendedName>
    <alternativeName>
        <fullName evidence="8">Glycyl-tRNA synthetase</fullName>
        <shortName evidence="8">GlyRS</shortName>
    </alternativeName>
</protein>
<dbReference type="InterPro" id="IPR002315">
    <property type="entry name" value="tRNA-synt_gly"/>
</dbReference>
<evidence type="ECO:0000256" key="2">
    <source>
        <dbReference type="ARBA" id="ARBA00022490"/>
    </source>
</evidence>
<feature type="compositionally biased region" description="Polar residues" evidence="9">
    <location>
        <begin position="1"/>
        <end position="10"/>
    </location>
</feature>
<dbReference type="GO" id="GO:0015966">
    <property type="term" value="P:diadenosine tetraphosphate biosynthetic process"/>
    <property type="evidence" value="ECO:0007669"/>
    <property type="project" value="UniProtKB-ARBA"/>
</dbReference>
<dbReference type="FunFam" id="3.40.50.800:FF:000002">
    <property type="entry name" value="Glycine--tRNA ligase"/>
    <property type="match status" value="1"/>
</dbReference>
<dbReference type="Gene3D" id="3.40.50.800">
    <property type="entry name" value="Anticodon-binding domain"/>
    <property type="match status" value="1"/>
</dbReference>
<dbReference type="PANTHER" id="PTHR10745:SF8">
    <property type="entry name" value="DNA POLYMERASE SUBUNIT GAMMA-2, MITOCHONDRIAL"/>
    <property type="match status" value="1"/>
</dbReference>
<feature type="binding site" evidence="8">
    <location>
        <begin position="219"/>
        <end position="221"/>
    </location>
    <ligand>
        <name>ATP</name>
        <dbReference type="ChEBI" id="CHEBI:30616"/>
    </ligand>
</feature>
<dbReference type="InterPro" id="IPR027031">
    <property type="entry name" value="Gly-tRNA_synthase/POLG2"/>
</dbReference>
<dbReference type="Pfam" id="PF03129">
    <property type="entry name" value="HGTP_anticodon"/>
    <property type="match status" value="1"/>
</dbReference>
<dbReference type="InterPro" id="IPR036621">
    <property type="entry name" value="Anticodon-bd_dom_sf"/>
</dbReference>
<dbReference type="GO" id="GO:0005829">
    <property type="term" value="C:cytosol"/>
    <property type="evidence" value="ECO:0007669"/>
    <property type="project" value="UniProtKB-ARBA"/>
</dbReference>
<dbReference type="InterPro" id="IPR045864">
    <property type="entry name" value="aa-tRNA-synth_II/BPL/LPL"/>
</dbReference>
<dbReference type="OrthoDB" id="9760853at2"/>